<dbReference type="InterPro" id="IPR044911">
    <property type="entry name" value="V-type_ATPase_csu/dsu_dom_3"/>
</dbReference>
<dbReference type="Gene3D" id="1.20.1690.10">
    <property type="entry name" value="V-type ATP synthase subunit C domain"/>
    <property type="match status" value="2"/>
</dbReference>
<dbReference type="Gene3D" id="1.10.132.50">
    <property type="entry name" value="ATP synthase (C/AC39) subunit, domain 3"/>
    <property type="match status" value="1"/>
</dbReference>
<dbReference type="InterPro" id="IPR002843">
    <property type="entry name" value="ATPase_V0-cplx_csu/dsu"/>
</dbReference>
<organism evidence="7 8">
    <name type="scientific">Methanocella arvoryzae (strain DSM 22066 / NBRC 105507 / MRE50)</name>
    <dbReference type="NCBI Taxonomy" id="351160"/>
    <lineage>
        <taxon>Archaea</taxon>
        <taxon>Methanobacteriati</taxon>
        <taxon>Methanobacteriota</taxon>
        <taxon>Stenosarchaea group</taxon>
        <taxon>Methanomicrobia</taxon>
        <taxon>Methanocellales</taxon>
        <taxon>Methanocellaceae</taxon>
        <taxon>Methanocella</taxon>
    </lineage>
</organism>
<dbReference type="PANTHER" id="PTHR38682">
    <property type="entry name" value="V-TYPE ATP SYNTHASE SUBUNIT C"/>
    <property type="match status" value="1"/>
</dbReference>
<keyword evidence="8" id="KW-1185">Reference proteome</keyword>
<dbReference type="InterPro" id="IPR050873">
    <property type="entry name" value="V-ATPase_V0D/AC39_subunit"/>
</dbReference>
<evidence type="ECO:0000256" key="4">
    <source>
        <dbReference type="ARBA" id="ARBA00023065"/>
    </source>
</evidence>
<dbReference type="InterPro" id="IPR014272">
    <property type="entry name" value="ATPase_V0-cplx_csu"/>
</dbReference>
<proteinExistence type="inferred from homology"/>
<dbReference type="GO" id="GO:0016787">
    <property type="term" value="F:hydrolase activity"/>
    <property type="evidence" value="ECO:0007669"/>
    <property type="project" value="UniProtKB-KW"/>
</dbReference>
<keyword evidence="4 6" id="KW-0406">Ion transport</keyword>
<dbReference type="AlphaFoldDB" id="Q0W365"/>
<keyword evidence="3 6" id="KW-0375">Hydrogen ion transport</keyword>
<dbReference type="InterPro" id="IPR035067">
    <property type="entry name" value="V-type_ATPase_csu/dsu"/>
</dbReference>
<reference evidence="7 8" key="1">
    <citation type="journal article" date="2006" name="Science">
        <title>Genome of rice cluster I archaea -- the key methane producers in the rice rhizosphere.</title>
        <authorList>
            <person name="Erkel C."/>
            <person name="Kube M."/>
            <person name="Reinhardt R."/>
            <person name="Liesack W."/>
        </authorList>
    </citation>
    <scope>NUCLEOTIDE SEQUENCE [LARGE SCALE GENOMIC DNA]</scope>
    <source>
        <strain evidence="8">DSM 22066 / NBRC 105507 / MRE50</strain>
    </source>
</reference>
<sequence length="354" mass="40638">MKSMIGRRAMGNYAYASARVKTRKSFLYPKETYLKLLQMDLPEISRFIEESRYKKEIDELANKYSGIDLLEYALNLNMAREMNEVLDFCQGEMKILLGAYLMKWDVWNIKSILRGKNYGASEDEIKETFVPAGELRMSTLVDLIHKGSIPDVIEGLNGTRFYKPLSSSLEEFNRTHTLSRLENNLDKAYYAYLLSIKLAGTSADELMMTFVRREVDITNLRTLFRLKRQGLEHEKIMDYIVPGGKLKADEMRKLAQAPSFDEFVNLVKDTPYWPDLAEAVENYRATGSLNAIEVALTRADISYADKISHAYPLSILPILGYTVRKQVEVNNIRTIARGKEVNLSNEVIRNQLVI</sequence>
<dbReference type="SUPFAM" id="SSF103486">
    <property type="entry name" value="V-type ATP synthase subunit C"/>
    <property type="match status" value="1"/>
</dbReference>
<comment type="function">
    <text evidence="6">Component of the A-type ATP synthase that produces ATP from ADP in the presence of a proton gradient across the membrane.</text>
</comment>
<evidence type="ECO:0000256" key="1">
    <source>
        <dbReference type="ARBA" id="ARBA00006709"/>
    </source>
</evidence>
<keyword evidence="5 6" id="KW-0066">ATP synthesis</keyword>
<evidence type="ECO:0000256" key="6">
    <source>
        <dbReference type="HAMAP-Rule" id="MF_00314"/>
    </source>
</evidence>
<evidence type="ECO:0000256" key="3">
    <source>
        <dbReference type="ARBA" id="ARBA00022781"/>
    </source>
</evidence>
<dbReference type="InterPro" id="IPR036079">
    <property type="entry name" value="ATPase_csu/dsu_sf"/>
</dbReference>
<evidence type="ECO:0000256" key="2">
    <source>
        <dbReference type="ARBA" id="ARBA00022448"/>
    </source>
</evidence>
<dbReference type="PANTHER" id="PTHR38682:SF1">
    <property type="entry name" value="V-TYPE ATP SYNTHASE SUBUNIT C"/>
    <property type="match status" value="1"/>
</dbReference>
<evidence type="ECO:0000313" key="8">
    <source>
        <dbReference type="Proteomes" id="UP000000663"/>
    </source>
</evidence>
<dbReference type="KEGG" id="rci:RCIX2028"/>
<dbReference type="GO" id="GO:0033179">
    <property type="term" value="C:proton-transporting V-type ATPase, V0 domain"/>
    <property type="evidence" value="ECO:0007669"/>
    <property type="project" value="InterPro"/>
</dbReference>
<comment type="similarity">
    <text evidence="1 6">Belongs to the V-ATPase V0D/AC39 subunit family.</text>
</comment>
<dbReference type="GO" id="GO:0005524">
    <property type="term" value="F:ATP binding"/>
    <property type="evidence" value="ECO:0007669"/>
    <property type="project" value="UniProtKB-UniRule"/>
</dbReference>
<keyword evidence="6" id="KW-0472">Membrane</keyword>
<comment type="subcellular location">
    <subcellularLocation>
        <location evidence="6">Cell membrane</location>
        <topology evidence="6">Peripheral membrane protein</topology>
    </subcellularLocation>
</comment>
<dbReference type="Proteomes" id="UP000000663">
    <property type="component" value="Chromosome"/>
</dbReference>
<dbReference type="NCBIfam" id="NF002268">
    <property type="entry name" value="PRK01198.1-4"/>
    <property type="match status" value="1"/>
</dbReference>
<dbReference type="GO" id="GO:0046961">
    <property type="term" value="F:proton-transporting ATPase activity, rotational mechanism"/>
    <property type="evidence" value="ECO:0007669"/>
    <property type="project" value="InterPro"/>
</dbReference>
<dbReference type="eggNOG" id="arCOG02459">
    <property type="taxonomic scope" value="Archaea"/>
</dbReference>
<accession>Q0W365</accession>
<comment type="subunit">
    <text evidence="6">Has multiple subunits with at least A(3), B(3), C, D, E, F, H, I and proteolipid K(x).</text>
</comment>
<name>Q0W365_METAR</name>
<keyword evidence="2 6" id="KW-0813">Transport</keyword>
<dbReference type="STRING" id="351160.RCIX2028"/>
<dbReference type="EMBL" id="AM114193">
    <property type="protein sequence ID" value="CAJ37178.1"/>
    <property type="molecule type" value="Genomic_DNA"/>
</dbReference>
<dbReference type="Pfam" id="PF01992">
    <property type="entry name" value="vATP-synt_AC39"/>
    <property type="match status" value="1"/>
</dbReference>
<dbReference type="GO" id="GO:0005886">
    <property type="term" value="C:plasma membrane"/>
    <property type="evidence" value="ECO:0007669"/>
    <property type="project" value="UniProtKB-SubCell"/>
</dbReference>
<keyword evidence="6" id="KW-1003">Cell membrane</keyword>
<dbReference type="NCBIfam" id="TIGR02923">
    <property type="entry name" value="AhaC"/>
    <property type="match status" value="1"/>
</dbReference>
<gene>
    <name evidence="6 7" type="primary">atpC</name>
    <name evidence="7" type="ORF">RCIX2028</name>
</gene>
<evidence type="ECO:0000256" key="5">
    <source>
        <dbReference type="ARBA" id="ARBA00023310"/>
    </source>
</evidence>
<keyword evidence="7" id="KW-0378">Hydrolase</keyword>
<protein>
    <recommendedName>
        <fullName evidence="6">A-type ATP synthase subunit C</fullName>
    </recommendedName>
</protein>
<evidence type="ECO:0000313" key="7">
    <source>
        <dbReference type="EMBL" id="CAJ37178.1"/>
    </source>
</evidence>
<dbReference type="GO" id="GO:0042777">
    <property type="term" value="P:proton motive force-driven plasma membrane ATP synthesis"/>
    <property type="evidence" value="ECO:0007669"/>
    <property type="project" value="UniProtKB-UniRule"/>
</dbReference>
<dbReference type="HAMAP" id="MF_00314">
    <property type="entry name" value="ATP_synth_C_arch"/>
    <property type="match status" value="1"/>
</dbReference>
<dbReference type="GO" id="GO:0046933">
    <property type="term" value="F:proton-transporting ATP synthase activity, rotational mechanism"/>
    <property type="evidence" value="ECO:0007669"/>
    <property type="project" value="UniProtKB-UniRule"/>
</dbReference>